<keyword evidence="1" id="KW-1133">Transmembrane helix</keyword>
<dbReference type="AlphaFoldDB" id="A0A0V0GXN5"/>
<protein>
    <submittedName>
        <fullName evidence="2">Putative ovule protein</fullName>
    </submittedName>
</protein>
<reference evidence="2" key="1">
    <citation type="submission" date="2015-12" db="EMBL/GenBank/DDBJ databases">
        <title>Gene expression during late stages of embryo sac development: a critical building block for successful pollen-pistil interactions.</title>
        <authorList>
            <person name="Liu Y."/>
            <person name="Joly V."/>
            <person name="Sabar M."/>
            <person name="Matton D.P."/>
        </authorList>
    </citation>
    <scope>NUCLEOTIDE SEQUENCE</scope>
</reference>
<feature type="transmembrane region" description="Helical" evidence="1">
    <location>
        <begin position="61"/>
        <end position="82"/>
    </location>
</feature>
<evidence type="ECO:0000313" key="2">
    <source>
        <dbReference type="EMBL" id="JAP11990.1"/>
    </source>
</evidence>
<keyword evidence="1" id="KW-0812">Transmembrane</keyword>
<organism evidence="2">
    <name type="scientific">Solanum chacoense</name>
    <name type="common">Chaco potato</name>
    <dbReference type="NCBI Taxonomy" id="4108"/>
    <lineage>
        <taxon>Eukaryota</taxon>
        <taxon>Viridiplantae</taxon>
        <taxon>Streptophyta</taxon>
        <taxon>Embryophyta</taxon>
        <taxon>Tracheophyta</taxon>
        <taxon>Spermatophyta</taxon>
        <taxon>Magnoliopsida</taxon>
        <taxon>eudicotyledons</taxon>
        <taxon>Gunneridae</taxon>
        <taxon>Pentapetalae</taxon>
        <taxon>asterids</taxon>
        <taxon>lamiids</taxon>
        <taxon>Solanales</taxon>
        <taxon>Solanaceae</taxon>
        <taxon>Solanoideae</taxon>
        <taxon>Solaneae</taxon>
        <taxon>Solanum</taxon>
    </lineage>
</organism>
<evidence type="ECO:0000256" key="1">
    <source>
        <dbReference type="SAM" id="Phobius"/>
    </source>
</evidence>
<proteinExistence type="predicted"/>
<keyword evidence="1" id="KW-0472">Membrane</keyword>
<feature type="transmembrane region" description="Helical" evidence="1">
    <location>
        <begin position="12"/>
        <end position="31"/>
    </location>
</feature>
<dbReference type="EMBL" id="GEDG01030331">
    <property type="protein sequence ID" value="JAP11990.1"/>
    <property type="molecule type" value="Transcribed_RNA"/>
</dbReference>
<sequence length="85" mass="10294">MNGQFSQLKTTFYLLYLFYSFMIYFFLSIIINELFMDLNASSRQNDAFIGKSMTKEELVTLLFFFFYLLLIFFVVIYIEFYVCTI</sequence>
<accession>A0A0V0GXN5</accession>
<name>A0A0V0GXN5_SOLCH</name>